<evidence type="ECO:0000256" key="4">
    <source>
        <dbReference type="ARBA" id="ARBA00022741"/>
    </source>
</evidence>
<evidence type="ECO:0000256" key="11">
    <source>
        <dbReference type="SAM" id="MobiDB-lite"/>
    </source>
</evidence>
<evidence type="ECO:0000313" key="14">
    <source>
        <dbReference type="Proteomes" id="UP000664859"/>
    </source>
</evidence>
<keyword evidence="3 10" id="KW-0436">Ligase</keyword>
<evidence type="ECO:0000256" key="7">
    <source>
        <dbReference type="ARBA" id="ARBA00024799"/>
    </source>
</evidence>
<dbReference type="SUPFAM" id="SSF55931">
    <property type="entry name" value="Glutamine synthetase/guanido kinase"/>
    <property type="match status" value="1"/>
</dbReference>
<dbReference type="NCBIfam" id="NF004012">
    <property type="entry name" value="PRK05477.1-2"/>
    <property type="match status" value="1"/>
</dbReference>
<dbReference type="InterPro" id="IPR017958">
    <property type="entry name" value="Gln-tRNA_amidoTrfase_suB_CS"/>
</dbReference>
<keyword evidence="10" id="KW-0496">Mitochondrion</keyword>
<dbReference type="Pfam" id="PF02934">
    <property type="entry name" value="GatB_N"/>
    <property type="match status" value="1"/>
</dbReference>
<dbReference type="InterPro" id="IPR042114">
    <property type="entry name" value="GatB_C_1"/>
</dbReference>
<dbReference type="InterPro" id="IPR003789">
    <property type="entry name" value="Asn/Gln_tRNA_amidoTrase-B-like"/>
</dbReference>
<comment type="function">
    <text evidence="10">Allows the formation of correctly charged Gln-tRNA(Gln) through the transamidation of misacylated Glu-tRNA(Gln) in the mitochondria. The reaction takes place in the presence of glutamine and ATP through an activated gamma-phospho-Glu-tRNA(Gln).</text>
</comment>
<sequence length="565" mass="61387">MGTRRVELATAAAAAMCLVLASHLRLVSGLCARSVLGASSVGSSRHAVASRQRHTLRMGAAASTGGKRKRGKANPEMDAVLEKYEPVIGIEIHVQLATESKAYCRCSTTYSPLTPNTNICPVCMGEPGSLPVPNDKVVEIAAKAGMALGCSIAQETKWDRKNYFYPDTPKNYQITQYDRPIGEHGRILLPNGREVGVTRIHMEEDSAKMNHQGAGTSLAGSTHSLIDFNRAGIPLAEIVSEPDMRSGLDAAEYGKELQRILRYIGASDGNMAEGSLRLDVNVSLRPKGSSELRTKVELKNLNSFRAVQESTDYEIIRQGKCYETGETIRQETRLWDEKEKVTKIMRVKEGESDYRYFPEPDIPPLRLPRAVIDGWRAELCELPAEKRARYRSEYKLSEADAETITDDQTVAAYFEAAIAAGADPSEAAKWILGDIAAYVNKAAVAITDIGLTPPLLAEMVTLIQGGRITGKIAKELLPELLEGGCEGGVAAVVKERGMEVITDVTVIEGVVREVMEKNADKVEQYRGGKAQLAGFFVGQSMALSGSRADPGTLQRVVKAMLDGTQ</sequence>
<dbReference type="PROSITE" id="PS01234">
    <property type="entry name" value="GATB"/>
    <property type="match status" value="1"/>
</dbReference>
<comment type="subunit">
    <text evidence="2">Heterotrimer of A, B and C subunits.</text>
</comment>
<dbReference type="NCBIfam" id="TIGR00133">
    <property type="entry name" value="gatB"/>
    <property type="match status" value="1"/>
</dbReference>
<dbReference type="InterPro" id="IPR018027">
    <property type="entry name" value="Asn/Gln_amidotransferase"/>
</dbReference>
<evidence type="ECO:0000256" key="2">
    <source>
        <dbReference type="ARBA" id="ARBA00011123"/>
    </source>
</evidence>
<evidence type="ECO:0000256" key="10">
    <source>
        <dbReference type="HAMAP-Rule" id="MF_03147"/>
    </source>
</evidence>
<dbReference type="Pfam" id="PF02637">
    <property type="entry name" value="GatB_Yqey"/>
    <property type="match status" value="1"/>
</dbReference>
<organism evidence="13 14">
    <name type="scientific">Tribonema minus</name>
    <dbReference type="NCBI Taxonomy" id="303371"/>
    <lineage>
        <taxon>Eukaryota</taxon>
        <taxon>Sar</taxon>
        <taxon>Stramenopiles</taxon>
        <taxon>Ochrophyta</taxon>
        <taxon>PX clade</taxon>
        <taxon>Xanthophyceae</taxon>
        <taxon>Tribonematales</taxon>
        <taxon>Tribonemataceae</taxon>
        <taxon>Tribonema</taxon>
    </lineage>
</organism>
<evidence type="ECO:0000256" key="1">
    <source>
        <dbReference type="ARBA" id="ARBA00005306"/>
    </source>
</evidence>
<evidence type="ECO:0000313" key="13">
    <source>
        <dbReference type="EMBL" id="KAG5192308.1"/>
    </source>
</evidence>
<feature type="domain" description="Asn/Gln amidotransferase" evidence="12">
    <location>
        <begin position="412"/>
        <end position="561"/>
    </location>
</feature>
<proteinExistence type="inferred from homology"/>
<feature type="region of interest" description="Disordered" evidence="11">
    <location>
        <begin position="43"/>
        <end position="74"/>
    </location>
</feature>
<comment type="catalytic activity">
    <reaction evidence="9 10">
        <text>L-glutamyl-tRNA(Gln) + L-glutamine + ATP + H2O = L-glutaminyl-tRNA(Gln) + L-glutamate + ADP + phosphate + H(+)</text>
        <dbReference type="Rhea" id="RHEA:17521"/>
        <dbReference type="Rhea" id="RHEA-COMP:9681"/>
        <dbReference type="Rhea" id="RHEA-COMP:9684"/>
        <dbReference type="ChEBI" id="CHEBI:15377"/>
        <dbReference type="ChEBI" id="CHEBI:15378"/>
        <dbReference type="ChEBI" id="CHEBI:29985"/>
        <dbReference type="ChEBI" id="CHEBI:30616"/>
        <dbReference type="ChEBI" id="CHEBI:43474"/>
        <dbReference type="ChEBI" id="CHEBI:58359"/>
        <dbReference type="ChEBI" id="CHEBI:78520"/>
        <dbReference type="ChEBI" id="CHEBI:78521"/>
        <dbReference type="ChEBI" id="CHEBI:456216"/>
    </reaction>
</comment>
<dbReference type="HAMAP" id="MF_00121">
    <property type="entry name" value="GatB"/>
    <property type="match status" value="1"/>
</dbReference>
<keyword evidence="6 10" id="KW-0648">Protein biosynthesis</keyword>
<comment type="catalytic activity">
    <reaction evidence="8">
        <text>L-aspartyl-tRNA(Asn) + L-glutamine + ATP + H2O = L-asparaginyl-tRNA(Asn) + L-glutamate + ADP + phosphate + 2 H(+)</text>
        <dbReference type="Rhea" id="RHEA:14513"/>
        <dbReference type="Rhea" id="RHEA-COMP:9674"/>
        <dbReference type="Rhea" id="RHEA-COMP:9677"/>
        <dbReference type="ChEBI" id="CHEBI:15377"/>
        <dbReference type="ChEBI" id="CHEBI:15378"/>
        <dbReference type="ChEBI" id="CHEBI:29985"/>
        <dbReference type="ChEBI" id="CHEBI:30616"/>
        <dbReference type="ChEBI" id="CHEBI:43474"/>
        <dbReference type="ChEBI" id="CHEBI:58359"/>
        <dbReference type="ChEBI" id="CHEBI:78515"/>
        <dbReference type="ChEBI" id="CHEBI:78516"/>
        <dbReference type="ChEBI" id="CHEBI:456216"/>
    </reaction>
</comment>
<dbReference type="SMART" id="SM00845">
    <property type="entry name" value="GatB_Yqey"/>
    <property type="match status" value="1"/>
</dbReference>
<dbReference type="EC" id="6.3.5.-" evidence="10"/>
<comment type="caution">
    <text evidence="13">The sequence shown here is derived from an EMBL/GenBank/DDBJ whole genome shotgun (WGS) entry which is preliminary data.</text>
</comment>
<keyword evidence="5 10" id="KW-0067">ATP-binding</keyword>
<dbReference type="GO" id="GO:0016740">
    <property type="term" value="F:transferase activity"/>
    <property type="evidence" value="ECO:0007669"/>
    <property type="project" value="UniProtKB-KW"/>
</dbReference>
<dbReference type="InterPro" id="IPR006075">
    <property type="entry name" value="Asn/Gln-tRNA_Trfase_suB/E_cat"/>
</dbReference>
<comment type="subunit">
    <text evidence="10">Subunit of the heterotrimeric GatCAB amidotransferase (AdT) complex, composed of A, B and C subunits.</text>
</comment>
<dbReference type="EMBL" id="JAFCMP010000008">
    <property type="protein sequence ID" value="KAG5192308.1"/>
    <property type="molecule type" value="Genomic_DNA"/>
</dbReference>
<evidence type="ECO:0000256" key="6">
    <source>
        <dbReference type="ARBA" id="ARBA00022917"/>
    </source>
</evidence>
<protein>
    <recommendedName>
        <fullName evidence="10">Glutamyl-tRNA(Gln) amidotransferase subunit B, mitochondrial</fullName>
        <shortName evidence="10">Glu-AdT subunit B</shortName>
        <ecNumber evidence="10">6.3.5.-</ecNumber>
    </recommendedName>
</protein>
<name>A0A836CP17_9STRA</name>
<dbReference type="InterPro" id="IPR014746">
    <property type="entry name" value="Gln_synth/guanido_kin_cat_dom"/>
</dbReference>
<dbReference type="GO" id="GO:0030956">
    <property type="term" value="C:glutamyl-tRNA(Gln) amidotransferase complex"/>
    <property type="evidence" value="ECO:0007669"/>
    <property type="project" value="UniProtKB-UniRule"/>
</dbReference>
<dbReference type="FunFam" id="1.10.10.410:FF:000001">
    <property type="entry name" value="Aspartyl/glutamyl-tRNA(Asn/Gln) amidotransferase subunit B"/>
    <property type="match status" value="1"/>
</dbReference>
<keyword evidence="4 10" id="KW-0547">Nucleotide-binding</keyword>
<evidence type="ECO:0000256" key="3">
    <source>
        <dbReference type="ARBA" id="ARBA00022598"/>
    </source>
</evidence>
<dbReference type="Gene3D" id="1.10.10.410">
    <property type="match status" value="1"/>
</dbReference>
<dbReference type="GO" id="GO:0005524">
    <property type="term" value="F:ATP binding"/>
    <property type="evidence" value="ECO:0007669"/>
    <property type="project" value="UniProtKB-KW"/>
</dbReference>
<dbReference type="GO" id="GO:0032543">
    <property type="term" value="P:mitochondrial translation"/>
    <property type="evidence" value="ECO:0007669"/>
    <property type="project" value="UniProtKB-UniRule"/>
</dbReference>
<dbReference type="InterPro" id="IPR017959">
    <property type="entry name" value="Asn/Gln-tRNA_amidoTrfase_suB/E"/>
</dbReference>
<comment type="function">
    <text evidence="7">Allows the formation of correctly charged Asn-tRNA(Asn) or Gln-tRNA(Gln) through the transamidation of misacylated Asp-tRNA(Asn) or Glu-tRNA(Gln) in organisms which lack either or both of asparaginyl-tRNA or glutaminyl-tRNA synthetases. The reaction takes place in the presence of glutamine and ATP through an activated phospho-Asp-tRNA(Asn) or phospho-Glu-tRNA(Gln).</text>
</comment>
<dbReference type="AlphaFoldDB" id="A0A836CP17"/>
<dbReference type="SUPFAM" id="SSF89095">
    <property type="entry name" value="GatB/YqeY motif"/>
    <property type="match status" value="1"/>
</dbReference>
<keyword evidence="13" id="KW-0808">Transferase</keyword>
<gene>
    <name evidence="13" type="ORF">JKP88DRAFT_271202</name>
</gene>
<dbReference type="PANTHER" id="PTHR11659">
    <property type="entry name" value="GLUTAMYL-TRNA GLN AMIDOTRANSFERASE SUBUNIT B MITOCHONDRIAL AND PROKARYOTIC PET112-RELATED"/>
    <property type="match status" value="1"/>
</dbReference>
<reference evidence="13" key="1">
    <citation type="submission" date="2021-02" db="EMBL/GenBank/DDBJ databases">
        <title>First Annotated Genome of the Yellow-green Alga Tribonema minus.</title>
        <authorList>
            <person name="Mahan K.M."/>
        </authorList>
    </citation>
    <scope>NUCLEOTIDE SEQUENCE</scope>
    <source>
        <strain evidence="13">UTEX B ZZ1240</strain>
    </source>
</reference>
<comment type="subcellular location">
    <subcellularLocation>
        <location evidence="10">Mitochondrion</location>
    </subcellularLocation>
</comment>
<evidence type="ECO:0000256" key="5">
    <source>
        <dbReference type="ARBA" id="ARBA00022840"/>
    </source>
</evidence>
<accession>A0A836CP17</accession>
<dbReference type="PANTHER" id="PTHR11659:SF0">
    <property type="entry name" value="GLUTAMYL-TRNA(GLN) AMIDOTRANSFERASE SUBUNIT B, MITOCHONDRIAL"/>
    <property type="match status" value="1"/>
</dbReference>
<dbReference type="InterPro" id="IPR023168">
    <property type="entry name" value="GatB_Yqey_C_2"/>
</dbReference>
<dbReference type="Gene3D" id="1.10.150.380">
    <property type="entry name" value="GatB domain, N-terminal subdomain"/>
    <property type="match status" value="1"/>
</dbReference>
<dbReference type="Proteomes" id="UP000664859">
    <property type="component" value="Unassembled WGS sequence"/>
</dbReference>
<dbReference type="NCBIfam" id="NF004014">
    <property type="entry name" value="PRK05477.1-4"/>
    <property type="match status" value="1"/>
</dbReference>
<keyword evidence="14" id="KW-1185">Reference proteome</keyword>
<dbReference type="OrthoDB" id="1722066at2759"/>
<comment type="similarity">
    <text evidence="1 10">Belongs to the GatB/GatE family. GatB subfamily.</text>
</comment>
<evidence type="ECO:0000256" key="8">
    <source>
        <dbReference type="ARBA" id="ARBA00047380"/>
    </source>
</evidence>
<evidence type="ECO:0000259" key="12">
    <source>
        <dbReference type="SMART" id="SM00845"/>
    </source>
</evidence>
<dbReference type="GO" id="GO:0070681">
    <property type="term" value="P:glutaminyl-tRNAGln biosynthesis via transamidation"/>
    <property type="evidence" value="ECO:0007669"/>
    <property type="project" value="UniProtKB-UniRule"/>
</dbReference>
<dbReference type="GO" id="GO:0050567">
    <property type="term" value="F:glutaminyl-tRNA synthase (glutamine-hydrolyzing) activity"/>
    <property type="evidence" value="ECO:0007669"/>
    <property type="project" value="UniProtKB-UniRule"/>
</dbReference>
<dbReference type="InterPro" id="IPR004413">
    <property type="entry name" value="GatB"/>
</dbReference>
<evidence type="ECO:0000256" key="9">
    <source>
        <dbReference type="ARBA" id="ARBA00047913"/>
    </source>
</evidence>
<dbReference type="GO" id="GO:0005739">
    <property type="term" value="C:mitochondrion"/>
    <property type="evidence" value="ECO:0007669"/>
    <property type="project" value="UniProtKB-SubCell"/>
</dbReference>